<reference evidence="2 4" key="1">
    <citation type="submission" date="2018-09" db="EMBL/GenBank/DDBJ databases">
        <authorList>
            <person name="Zhu H."/>
        </authorList>
    </citation>
    <scope>NUCLEOTIDE SEQUENCE [LARGE SCALE GENOMIC DNA]</scope>
    <source>
        <strain evidence="2 4">K2S05-167</strain>
    </source>
</reference>
<accession>A0A418V083</accession>
<protein>
    <submittedName>
        <fullName evidence="2">IS630 family transposase</fullName>
    </submittedName>
</protein>
<comment type="caution">
    <text evidence="2">The sequence shown here is derived from an EMBL/GenBank/DDBJ whole genome shotgun (WGS) entry which is preliminary data.</text>
</comment>
<dbReference type="AlphaFoldDB" id="A0A418V083"/>
<dbReference type="InterPro" id="IPR036397">
    <property type="entry name" value="RNaseH_sf"/>
</dbReference>
<dbReference type="NCBIfam" id="NF033545">
    <property type="entry name" value="transpos_IS630"/>
    <property type="match status" value="1"/>
</dbReference>
<sequence>MAQLTARFLCEMERVLDVYMRPYDEQNPVLCFDEQPCFLIGDKLAPVPMEPGKVARQDYEYQRFGSAVVLLAVEPLTGRRFVKVCARRTAEEYTAFMQELEWAYPQAARITIIQDNLNTHHGGSFYKWLLPEAAHRLANRFEWIYTPKHASWLNMAELEFSALQRQCLKRRIATLERLRPEVESWVSARNAAGVKINWQFSTQDARRSFGRHYQAIRIN</sequence>
<dbReference type="Gene3D" id="3.30.420.10">
    <property type="entry name" value="Ribonuclease H-like superfamily/Ribonuclease H"/>
    <property type="match status" value="1"/>
</dbReference>
<evidence type="ECO:0000313" key="4">
    <source>
        <dbReference type="Proteomes" id="UP000286287"/>
    </source>
</evidence>
<dbReference type="Proteomes" id="UP000286287">
    <property type="component" value="Unassembled WGS sequence"/>
</dbReference>
<proteinExistence type="predicted"/>
<dbReference type="EMBL" id="QYUJ01000030">
    <property type="protein sequence ID" value="RJF69136.1"/>
    <property type="molecule type" value="Genomic_DNA"/>
</dbReference>
<dbReference type="OrthoDB" id="2375382at2"/>
<dbReference type="InterPro" id="IPR047655">
    <property type="entry name" value="Transpos_IS630-like"/>
</dbReference>
<feature type="domain" description="Tc1-like transposase DDE" evidence="1">
    <location>
        <begin position="29"/>
        <end position="179"/>
    </location>
</feature>
<evidence type="ECO:0000313" key="2">
    <source>
        <dbReference type="EMBL" id="RJF69136.1"/>
    </source>
</evidence>
<dbReference type="EMBL" id="QYUJ01000014">
    <property type="protein sequence ID" value="RJF72037.1"/>
    <property type="molecule type" value="Genomic_DNA"/>
</dbReference>
<dbReference type="Pfam" id="PF13358">
    <property type="entry name" value="DDE_3"/>
    <property type="match status" value="1"/>
</dbReference>
<dbReference type="GO" id="GO:0003676">
    <property type="term" value="F:nucleic acid binding"/>
    <property type="evidence" value="ECO:0007669"/>
    <property type="project" value="InterPro"/>
</dbReference>
<evidence type="ECO:0000259" key="1">
    <source>
        <dbReference type="Pfam" id="PF13358"/>
    </source>
</evidence>
<organism evidence="2 4">
    <name type="scientific">Deinococcus cavernae</name>
    <dbReference type="NCBI Taxonomy" id="2320857"/>
    <lineage>
        <taxon>Bacteria</taxon>
        <taxon>Thermotogati</taxon>
        <taxon>Deinococcota</taxon>
        <taxon>Deinococci</taxon>
        <taxon>Deinococcales</taxon>
        <taxon>Deinococcaceae</taxon>
        <taxon>Deinococcus</taxon>
    </lineage>
</organism>
<name>A0A418V083_9DEIO</name>
<gene>
    <name evidence="3" type="ORF">D3875_11190</name>
    <name evidence="2" type="ORF">D3875_22735</name>
</gene>
<keyword evidence="4" id="KW-1185">Reference proteome</keyword>
<evidence type="ECO:0000313" key="3">
    <source>
        <dbReference type="EMBL" id="RJF72037.1"/>
    </source>
</evidence>
<dbReference type="InterPro" id="IPR038717">
    <property type="entry name" value="Tc1-like_DDE_dom"/>
</dbReference>